<evidence type="ECO:0000256" key="1">
    <source>
        <dbReference type="SAM" id="MobiDB-lite"/>
    </source>
</evidence>
<dbReference type="RefSeq" id="NP_045764.1">
    <property type="nucleotide sequence ID" value="NC_001865.1"/>
</dbReference>
<dbReference type="GeneID" id="1457388"/>
<feature type="compositionally biased region" description="Polar residues" evidence="1">
    <location>
        <begin position="55"/>
        <end position="77"/>
    </location>
</feature>
<name>V9H168_CHLVU</name>
<keyword evidence="2" id="KW-0934">Plastid</keyword>
<accession>V9H168</accession>
<evidence type="ECO:0000313" key="2">
    <source>
        <dbReference type="EMBL" id="BAA57839.1"/>
    </source>
</evidence>
<keyword evidence="2" id="KW-0150">Chloroplast</keyword>
<feature type="compositionally biased region" description="Polar residues" evidence="1">
    <location>
        <begin position="101"/>
        <end position="110"/>
    </location>
</feature>
<proteinExistence type="predicted"/>
<dbReference type="EMBL" id="AB001684">
    <property type="protein sequence ID" value="BAA57839.1"/>
    <property type="molecule type" value="Genomic_DNA"/>
</dbReference>
<reference evidence="2" key="1">
    <citation type="journal article" date="1997" name="Proc. Natl. Acad. Sci. U.S.A.">
        <title>Complete nucleotide sequence of the chloroplast genome from the green alga Chlorella vulgaris: the existence of genes possibly involved in chloroplast division.</title>
        <authorList>
            <person name="Wakasugi T."/>
            <person name="Nagai T."/>
            <person name="Kapoor M."/>
            <person name="Sugita M."/>
            <person name="Ito M."/>
            <person name="Ito S."/>
            <person name="Tsudzuki J."/>
            <person name="Nakashima K."/>
            <person name="Tsudzuki T."/>
            <person name="Suzuki Y."/>
            <person name="Hamada A."/>
            <person name="Ohta T."/>
            <person name="Inamura A."/>
            <person name="Yoshinaga K."/>
            <person name="Sugiura M."/>
        </authorList>
    </citation>
    <scope>NUCLEOTIDE SEQUENCE</scope>
</reference>
<protein>
    <submittedName>
        <fullName evidence="2">Uncharacterized protein</fullName>
    </submittedName>
</protein>
<feature type="region of interest" description="Disordered" evidence="1">
    <location>
        <begin position="55"/>
        <end position="110"/>
    </location>
</feature>
<geneLocation type="chloroplast" evidence="2"/>
<sequence>MMESHKEFVELKSEYRKSMRAFDRLLKISCKIHDLKIFGNIITVDELLPPPETSAQFIDEASTSNQSLASQEPNQNKQDFRKAITQQNAHNSALEKEIAKQTANKTSKKN</sequence>
<dbReference type="AlphaFoldDB" id="V9H168"/>
<organism evidence="2">
    <name type="scientific">Chlorella vulgaris</name>
    <name type="common">Green alga</name>
    <dbReference type="NCBI Taxonomy" id="3077"/>
    <lineage>
        <taxon>Eukaryota</taxon>
        <taxon>Viridiplantae</taxon>
        <taxon>Chlorophyta</taxon>
        <taxon>core chlorophytes</taxon>
        <taxon>Trebouxiophyceae</taxon>
        <taxon>Chlorellales</taxon>
        <taxon>Chlorellaceae</taxon>
        <taxon>Chlorella clade</taxon>
        <taxon>Chlorella</taxon>
    </lineage>
</organism>